<feature type="transmembrane region" description="Helical" evidence="1">
    <location>
        <begin position="43"/>
        <end position="63"/>
    </location>
</feature>
<name>A0A137PFC3_CONC2</name>
<keyword evidence="1" id="KW-0472">Membrane</keyword>
<keyword evidence="1" id="KW-1133">Transmembrane helix</keyword>
<keyword evidence="1" id="KW-0812">Transmembrane</keyword>
<keyword evidence="3" id="KW-1185">Reference proteome</keyword>
<evidence type="ECO:0000313" key="3">
    <source>
        <dbReference type="Proteomes" id="UP000070444"/>
    </source>
</evidence>
<dbReference type="Proteomes" id="UP000070444">
    <property type="component" value="Unassembled WGS sequence"/>
</dbReference>
<proteinExistence type="predicted"/>
<gene>
    <name evidence="2" type="ORF">CONCODRAFT_3259</name>
</gene>
<evidence type="ECO:0000313" key="2">
    <source>
        <dbReference type="EMBL" id="KXN73703.1"/>
    </source>
</evidence>
<dbReference type="EMBL" id="KQ964432">
    <property type="protein sequence ID" value="KXN73703.1"/>
    <property type="molecule type" value="Genomic_DNA"/>
</dbReference>
<sequence>IFTTIVGRRSLKYWIITYAQSRSYNGEDPDTFKRNRVKMAERAFLYPLSACITLPFEAIFLIYAAVSRVLMQLSIVKNVTLGFSGLLTGLAFAFDPATHKAFGEAYIQIRLNNMRRQKIQDNTSDNKVDIPL</sequence>
<dbReference type="AlphaFoldDB" id="A0A137PFC3"/>
<feature type="non-terminal residue" evidence="2">
    <location>
        <position position="1"/>
    </location>
</feature>
<accession>A0A137PFC3</accession>
<reference evidence="2 3" key="1">
    <citation type="journal article" date="2015" name="Genome Biol. Evol.">
        <title>Phylogenomic analyses indicate that early fungi evolved digesting cell walls of algal ancestors of land plants.</title>
        <authorList>
            <person name="Chang Y."/>
            <person name="Wang S."/>
            <person name="Sekimoto S."/>
            <person name="Aerts A.L."/>
            <person name="Choi C."/>
            <person name="Clum A."/>
            <person name="LaButti K.M."/>
            <person name="Lindquist E.A."/>
            <person name="Yee Ngan C."/>
            <person name="Ohm R.A."/>
            <person name="Salamov A.A."/>
            <person name="Grigoriev I.V."/>
            <person name="Spatafora J.W."/>
            <person name="Berbee M.L."/>
        </authorList>
    </citation>
    <scope>NUCLEOTIDE SEQUENCE [LARGE SCALE GENOMIC DNA]</scope>
    <source>
        <strain evidence="2 3">NRRL 28638</strain>
    </source>
</reference>
<protein>
    <submittedName>
        <fullName evidence="2">Uncharacterized protein</fullName>
    </submittedName>
</protein>
<organism evidence="2 3">
    <name type="scientific">Conidiobolus coronatus (strain ATCC 28846 / CBS 209.66 / NRRL 28638)</name>
    <name type="common">Delacroixia coronata</name>
    <dbReference type="NCBI Taxonomy" id="796925"/>
    <lineage>
        <taxon>Eukaryota</taxon>
        <taxon>Fungi</taxon>
        <taxon>Fungi incertae sedis</taxon>
        <taxon>Zoopagomycota</taxon>
        <taxon>Entomophthoromycotina</taxon>
        <taxon>Entomophthoromycetes</taxon>
        <taxon>Entomophthorales</taxon>
        <taxon>Ancylistaceae</taxon>
        <taxon>Conidiobolus</taxon>
    </lineage>
</organism>
<evidence type="ECO:0000256" key="1">
    <source>
        <dbReference type="SAM" id="Phobius"/>
    </source>
</evidence>